<dbReference type="Pfam" id="PF13616">
    <property type="entry name" value="Rotamase_3"/>
    <property type="match status" value="1"/>
</dbReference>
<feature type="domain" description="PpiC" evidence="7">
    <location>
        <begin position="118"/>
        <end position="220"/>
    </location>
</feature>
<keyword evidence="9" id="KW-1185">Reference proteome</keyword>
<evidence type="ECO:0000256" key="3">
    <source>
        <dbReference type="ARBA" id="ARBA00013194"/>
    </source>
</evidence>
<reference evidence="8" key="2">
    <citation type="submission" date="2020-09" db="EMBL/GenBank/DDBJ databases">
        <authorList>
            <person name="Sun Q."/>
            <person name="Kim S."/>
        </authorList>
    </citation>
    <scope>NUCLEOTIDE SEQUENCE</scope>
    <source>
        <strain evidence="8">KCTC 12711</strain>
    </source>
</reference>
<comment type="catalytic activity">
    <reaction evidence="1">
        <text>[protein]-peptidylproline (omega=180) = [protein]-peptidylproline (omega=0)</text>
        <dbReference type="Rhea" id="RHEA:16237"/>
        <dbReference type="Rhea" id="RHEA-COMP:10747"/>
        <dbReference type="Rhea" id="RHEA-COMP:10748"/>
        <dbReference type="ChEBI" id="CHEBI:83833"/>
        <dbReference type="ChEBI" id="CHEBI:83834"/>
        <dbReference type="EC" id="5.2.1.8"/>
    </reaction>
</comment>
<dbReference type="Gene3D" id="3.10.50.40">
    <property type="match status" value="1"/>
</dbReference>
<dbReference type="EMBL" id="BMXA01000001">
    <property type="protein sequence ID" value="GHA02606.1"/>
    <property type="molecule type" value="Genomic_DNA"/>
</dbReference>
<evidence type="ECO:0000313" key="8">
    <source>
        <dbReference type="EMBL" id="GHA02606.1"/>
    </source>
</evidence>
<dbReference type="GO" id="GO:0003755">
    <property type="term" value="F:peptidyl-prolyl cis-trans isomerase activity"/>
    <property type="evidence" value="ECO:0007669"/>
    <property type="project" value="UniProtKB-KW"/>
</dbReference>
<keyword evidence="4 5" id="KW-0697">Rotamase</keyword>
<dbReference type="PROSITE" id="PS01096">
    <property type="entry name" value="PPIC_PPIASE_1"/>
    <property type="match status" value="1"/>
</dbReference>
<dbReference type="EC" id="5.2.1.8" evidence="3"/>
<dbReference type="PROSITE" id="PS50198">
    <property type="entry name" value="PPIC_PPIASE_2"/>
    <property type="match status" value="1"/>
</dbReference>
<evidence type="ECO:0000313" key="9">
    <source>
        <dbReference type="Proteomes" id="UP000614811"/>
    </source>
</evidence>
<dbReference type="SUPFAM" id="SSF109998">
    <property type="entry name" value="Triger factor/SurA peptide-binding domain-like"/>
    <property type="match status" value="1"/>
</dbReference>
<dbReference type="InterPro" id="IPR000297">
    <property type="entry name" value="PPIase_PpiC"/>
</dbReference>
<reference evidence="8" key="1">
    <citation type="journal article" date="2014" name="Int. J. Syst. Evol. Microbiol.">
        <title>Complete genome sequence of Corynebacterium casei LMG S-19264T (=DSM 44701T), isolated from a smear-ripened cheese.</title>
        <authorList>
            <consortium name="US DOE Joint Genome Institute (JGI-PGF)"/>
            <person name="Walter F."/>
            <person name="Albersmeier A."/>
            <person name="Kalinowski J."/>
            <person name="Ruckert C."/>
        </authorList>
    </citation>
    <scope>NUCLEOTIDE SEQUENCE</scope>
    <source>
        <strain evidence="8">KCTC 12711</strain>
    </source>
</reference>
<dbReference type="InterPro" id="IPR046357">
    <property type="entry name" value="PPIase_dom_sf"/>
</dbReference>
<feature type="chain" id="PRO_5037965650" description="peptidylprolyl isomerase" evidence="6">
    <location>
        <begin position="23"/>
        <end position="266"/>
    </location>
</feature>
<evidence type="ECO:0000256" key="6">
    <source>
        <dbReference type="SAM" id="SignalP"/>
    </source>
</evidence>
<dbReference type="PANTHER" id="PTHR47245:SF2">
    <property type="entry name" value="PEPTIDYL-PROLYL CIS-TRANS ISOMERASE HP_0175-RELATED"/>
    <property type="match status" value="1"/>
</dbReference>
<dbReference type="PROSITE" id="PS51257">
    <property type="entry name" value="PROKAR_LIPOPROTEIN"/>
    <property type="match status" value="1"/>
</dbReference>
<evidence type="ECO:0000259" key="7">
    <source>
        <dbReference type="PROSITE" id="PS50198"/>
    </source>
</evidence>
<dbReference type="Proteomes" id="UP000614811">
    <property type="component" value="Unassembled WGS sequence"/>
</dbReference>
<evidence type="ECO:0000256" key="5">
    <source>
        <dbReference type="PROSITE-ProRule" id="PRU00278"/>
    </source>
</evidence>
<feature type="signal peptide" evidence="6">
    <location>
        <begin position="1"/>
        <end position="22"/>
    </location>
</feature>
<proteinExistence type="inferred from homology"/>
<evidence type="ECO:0000256" key="4">
    <source>
        <dbReference type="ARBA" id="ARBA00023110"/>
    </source>
</evidence>
<dbReference type="SUPFAM" id="SSF54534">
    <property type="entry name" value="FKBP-like"/>
    <property type="match status" value="1"/>
</dbReference>
<dbReference type="InterPro" id="IPR023058">
    <property type="entry name" value="PPIase_PpiC_CS"/>
</dbReference>
<dbReference type="InterPro" id="IPR027304">
    <property type="entry name" value="Trigger_fact/SurA_dom_sf"/>
</dbReference>
<dbReference type="AlphaFoldDB" id="A0A918RMW3"/>
<protein>
    <recommendedName>
        <fullName evidence="3">peptidylprolyl isomerase</fullName>
        <ecNumber evidence="3">5.2.1.8</ecNumber>
    </recommendedName>
</protein>
<dbReference type="InterPro" id="IPR050245">
    <property type="entry name" value="PrsA_foldase"/>
</dbReference>
<dbReference type="PANTHER" id="PTHR47245">
    <property type="entry name" value="PEPTIDYLPROLYL ISOMERASE"/>
    <property type="match status" value="1"/>
</dbReference>
<accession>A0A918RMW3</accession>
<comment type="caution">
    <text evidence="8">The sequence shown here is derived from an EMBL/GenBank/DDBJ whole genome shotgun (WGS) entry which is preliminary data.</text>
</comment>
<comment type="similarity">
    <text evidence="2">Belongs to the PpiC/parvulin rotamase family.</text>
</comment>
<name>A0A918RMW3_9GAMM</name>
<evidence type="ECO:0000256" key="2">
    <source>
        <dbReference type="ARBA" id="ARBA00007656"/>
    </source>
</evidence>
<gene>
    <name evidence="8" type="ORF">GCM10008090_09990</name>
</gene>
<keyword evidence="6" id="KW-0732">Signal</keyword>
<organism evidence="8 9">
    <name type="scientific">Arenicella chitinivorans</name>
    <dbReference type="NCBI Taxonomy" id="1329800"/>
    <lineage>
        <taxon>Bacteria</taxon>
        <taxon>Pseudomonadati</taxon>
        <taxon>Pseudomonadota</taxon>
        <taxon>Gammaproteobacteria</taxon>
        <taxon>Arenicellales</taxon>
        <taxon>Arenicellaceae</taxon>
        <taxon>Arenicella</taxon>
    </lineage>
</organism>
<evidence type="ECO:0000256" key="1">
    <source>
        <dbReference type="ARBA" id="ARBA00000971"/>
    </source>
</evidence>
<keyword evidence="5" id="KW-0413">Isomerase</keyword>
<sequence>MRATFILSVCCLALLSACNQQNFETDDSQFQAYLKVKRVSPDDEQRVARYRAEFERRAALANAIYDDDGLDRELLDAEVAEFRKELLISRYFEQYLNESVTEAGIQNYYSENIDQYKSRKAKVSHILFRTNPRMDKTERDVVLTKATEAYSRVNAGEAFEEVAKAVSEDAISATKGGDLGWINEGAVSATFSDKVFNMQAGEISEPFLTEFGFHVIKVTEPAQEVTRSLDSLKGDIRYQLRNKTKQAETERLLKEAGYQAPEPADS</sequence>